<dbReference type="InterPro" id="IPR029058">
    <property type="entry name" value="AB_hydrolase_fold"/>
</dbReference>
<feature type="signal peptide" evidence="8">
    <location>
        <begin position="1"/>
        <end position="23"/>
    </location>
</feature>
<dbReference type="InterPro" id="IPR011118">
    <property type="entry name" value="Tannase/feruloyl_esterase"/>
</dbReference>
<evidence type="ECO:0000256" key="5">
    <source>
        <dbReference type="ARBA" id="ARBA00022801"/>
    </source>
</evidence>
<keyword evidence="10" id="KW-1185">Reference proteome</keyword>
<dbReference type="PANTHER" id="PTHR33938">
    <property type="entry name" value="FERULOYL ESTERASE B-RELATED"/>
    <property type="match status" value="1"/>
</dbReference>
<accession>A0ABW3C361</accession>
<evidence type="ECO:0000256" key="2">
    <source>
        <dbReference type="ARBA" id="ARBA00022487"/>
    </source>
</evidence>
<dbReference type="PANTHER" id="PTHR33938:SF15">
    <property type="entry name" value="FERULOYL ESTERASE B-RELATED"/>
    <property type="match status" value="1"/>
</dbReference>
<feature type="chain" id="PRO_5046125611" evidence="8">
    <location>
        <begin position="24"/>
        <end position="550"/>
    </location>
</feature>
<protein>
    <submittedName>
        <fullName evidence="9">Tannase/feruloyl esterase family alpha/beta hydrolase</fullName>
    </submittedName>
</protein>
<comment type="similarity">
    <text evidence="1">Belongs to the tannase family.</text>
</comment>
<dbReference type="GO" id="GO:0016787">
    <property type="term" value="F:hydrolase activity"/>
    <property type="evidence" value="ECO:0007669"/>
    <property type="project" value="UniProtKB-KW"/>
</dbReference>
<keyword evidence="7" id="KW-1015">Disulfide bond</keyword>
<evidence type="ECO:0000313" key="9">
    <source>
        <dbReference type="EMBL" id="MFD0848876.1"/>
    </source>
</evidence>
<evidence type="ECO:0000256" key="7">
    <source>
        <dbReference type="ARBA" id="ARBA00023157"/>
    </source>
</evidence>
<reference evidence="10" key="1">
    <citation type="journal article" date="2019" name="Int. J. Syst. Evol. Microbiol.">
        <title>The Global Catalogue of Microorganisms (GCM) 10K type strain sequencing project: providing services to taxonomists for standard genome sequencing and annotation.</title>
        <authorList>
            <consortium name="The Broad Institute Genomics Platform"/>
            <consortium name="The Broad Institute Genome Sequencing Center for Infectious Disease"/>
            <person name="Wu L."/>
            <person name="Ma J."/>
        </authorList>
    </citation>
    <scope>NUCLEOTIDE SEQUENCE [LARGE SCALE GENOMIC DNA]</scope>
    <source>
        <strain evidence="10">CCUG 52537</strain>
    </source>
</reference>
<evidence type="ECO:0000313" key="10">
    <source>
        <dbReference type="Proteomes" id="UP001597124"/>
    </source>
</evidence>
<keyword evidence="6" id="KW-0106">Calcium</keyword>
<evidence type="ECO:0000256" key="6">
    <source>
        <dbReference type="ARBA" id="ARBA00022837"/>
    </source>
</evidence>
<dbReference type="Gene3D" id="3.40.50.1820">
    <property type="entry name" value="alpha/beta hydrolase"/>
    <property type="match status" value="1"/>
</dbReference>
<gene>
    <name evidence="9" type="ORF">ACFQ00_11120</name>
</gene>
<sequence length="550" mass="59986">MIRTVRHALLPLVGSLVSASANAATPPATTQAAIDDFAARCEALNGLSIENAADTPGNIVAAILVKDRKATPPEKIMFMKRGHSQGNVTPQLDTFPVHCRVEGYVTPAVKFNLLLPLTDTWNGRFLLAACDAWCGKVGEDIVMPGLYDGYATITNDGGHYGRAPFDGIWAYKNDQGRVDFAYRANHVSAQVGKFITKAFYGSAPKYSYITGFSKGGNAGLFAVQKYPEDFDGVFVKAPVVNYNPKNAAHFPWIALAVHPDGKTPLLKADKIPLLMKGANDACDAIDGLKDGVIDDPRKCKYDPVALLCKSGQSEAKNECLNQAQVDAVRKLYAKPVNASGEVYFDYPTDIGSEHDWARSILPIPGSNEVGVPFALNGAATGIRYFVTRDTPGPNYDWTQFDYVAEKAKIDDMSTIFDPDEVDLSAFYKRGGKLLIVHGWGDAMITANMTIDWFEKVRKQMGKDTVSKFAQLYLVPGANHGSGGSGPYVFDTQDALVKWVEEGVVPTEFILTDGPTDPTQRTRPMYPYPAYAKYKGKGDPNVASSFKRMEK</sequence>
<evidence type="ECO:0000256" key="1">
    <source>
        <dbReference type="ARBA" id="ARBA00006249"/>
    </source>
</evidence>
<dbReference type="Pfam" id="PF07519">
    <property type="entry name" value="Tannase"/>
    <property type="match status" value="1"/>
</dbReference>
<dbReference type="SUPFAM" id="SSF53474">
    <property type="entry name" value="alpha/beta-Hydrolases"/>
    <property type="match status" value="1"/>
</dbReference>
<evidence type="ECO:0000256" key="8">
    <source>
        <dbReference type="SAM" id="SignalP"/>
    </source>
</evidence>
<evidence type="ECO:0000256" key="3">
    <source>
        <dbReference type="ARBA" id="ARBA00022723"/>
    </source>
</evidence>
<comment type="caution">
    <text evidence="9">The sequence shown here is derived from an EMBL/GenBank/DDBJ whole genome shotgun (WGS) entry which is preliminary data.</text>
</comment>
<keyword evidence="4 8" id="KW-0732">Signal</keyword>
<proteinExistence type="inferred from homology"/>
<evidence type="ECO:0000256" key="4">
    <source>
        <dbReference type="ARBA" id="ARBA00022729"/>
    </source>
</evidence>
<organism evidence="9 10">
    <name type="scientific">Sphingosinicella xenopeptidilytica</name>
    <dbReference type="NCBI Taxonomy" id="364098"/>
    <lineage>
        <taxon>Bacteria</taxon>
        <taxon>Pseudomonadati</taxon>
        <taxon>Pseudomonadota</taxon>
        <taxon>Alphaproteobacteria</taxon>
        <taxon>Sphingomonadales</taxon>
        <taxon>Sphingosinicellaceae</taxon>
        <taxon>Sphingosinicella</taxon>
    </lineage>
</organism>
<keyword evidence="2" id="KW-0719">Serine esterase</keyword>
<dbReference type="Proteomes" id="UP001597124">
    <property type="component" value="Unassembled WGS sequence"/>
</dbReference>
<keyword evidence="5 9" id="KW-0378">Hydrolase</keyword>
<dbReference type="RefSeq" id="WP_381490400.1">
    <property type="nucleotide sequence ID" value="NZ_JBHTIK010000005.1"/>
</dbReference>
<dbReference type="EMBL" id="JBHTIK010000005">
    <property type="protein sequence ID" value="MFD0848876.1"/>
    <property type="molecule type" value="Genomic_DNA"/>
</dbReference>
<keyword evidence="3" id="KW-0479">Metal-binding</keyword>
<name>A0ABW3C361_SPHXN</name>